<protein>
    <submittedName>
        <fullName evidence="2">Uncharacterized protein</fullName>
    </submittedName>
</protein>
<keyword evidence="3" id="KW-1185">Reference proteome</keyword>
<reference evidence="2 3" key="1">
    <citation type="journal article" date="2012" name="PLoS Pathog.">
        <title>Diverse lifestyles and strategies of plant pathogenesis encoded in the genomes of eighteen Dothideomycetes fungi.</title>
        <authorList>
            <person name="Ohm R.A."/>
            <person name="Feau N."/>
            <person name="Henrissat B."/>
            <person name="Schoch C.L."/>
            <person name="Horwitz B.A."/>
            <person name="Barry K.W."/>
            <person name="Condon B.J."/>
            <person name="Copeland A.C."/>
            <person name="Dhillon B."/>
            <person name="Glaser F."/>
            <person name="Hesse C.N."/>
            <person name="Kosti I."/>
            <person name="LaButti K."/>
            <person name="Lindquist E.A."/>
            <person name="Lucas S."/>
            <person name="Salamov A.A."/>
            <person name="Bradshaw R.E."/>
            <person name="Ciuffetti L."/>
            <person name="Hamelin R.C."/>
            <person name="Kema G.H.J."/>
            <person name="Lawrence C."/>
            <person name="Scott J.A."/>
            <person name="Spatafora J.W."/>
            <person name="Turgeon B.G."/>
            <person name="de Wit P.J.G.M."/>
            <person name="Zhong S."/>
            <person name="Goodwin S.B."/>
            <person name="Grigoriev I.V."/>
        </authorList>
    </citation>
    <scope>NUCLEOTIDE SEQUENCE [LARGE SCALE GENOMIC DNA]</scope>
    <source>
        <strain evidence="3">28A</strain>
    </source>
</reference>
<dbReference type="STRING" id="671987.R0J5T1"/>
<dbReference type="AlphaFoldDB" id="R0J5T1"/>
<evidence type="ECO:0000313" key="2">
    <source>
        <dbReference type="EMBL" id="EOA92265.1"/>
    </source>
</evidence>
<accession>R0J5T1</accession>
<sequence length="111" mass="11903">MSSSNDALETNADGYDDPATDGGASSSGPALEVDSEEQSDERDSALGDNRSSYTMSATSSVFNFRYENGRRYHAYCEGKYPVPNDEVCSHATTVPGRTAAHAVVLDRGRQT</sequence>
<dbReference type="GeneID" id="19398491"/>
<gene>
    <name evidence="2" type="ORF">SETTUDRAFT_162699</name>
</gene>
<proteinExistence type="predicted"/>
<feature type="region of interest" description="Disordered" evidence="1">
    <location>
        <begin position="1"/>
        <end position="52"/>
    </location>
</feature>
<evidence type="ECO:0000313" key="3">
    <source>
        <dbReference type="Proteomes" id="UP000016935"/>
    </source>
</evidence>
<dbReference type="EMBL" id="KB908481">
    <property type="protein sequence ID" value="EOA92265.1"/>
    <property type="molecule type" value="Genomic_DNA"/>
</dbReference>
<evidence type="ECO:0000256" key="1">
    <source>
        <dbReference type="SAM" id="MobiDB-lite"/>
    </source>
</evidence>
<reference evidence="2 3" key="2">
    <citation type="journal article" date="2013" name="PLoS Genet.">
        <title>Comparative genome structure, secondary metabolite, and effector coding capacity across Cochliobolus pathogens.</title>
        <authorList>
            <person name="Condon B.J."/>
            <person name="Leng Y."/>
            <person name="Wu D."/>
            <person name="Bushley K.E."/>
            <person name="Ohm R.A."/>
            <person name="Otillar R."/>
            <person name="Martin J."/>
            <person name="Schackwitz W."/>
            <person name="Grimwood J."/>
            <person name="MohdZainudin N."/>
            <person name="Xue C."/>
            <person name="Wang R."/>
            <person name="Manning V.A."/>
            <person name="Dhillon B."/>
            <person name="Tu Z.J."/>
            <person name="Steffenson B.J."/>
            <person name="Salamov A."/>
            <person name="Sun H."/>
            <person name="Lowry S."/>
            <person name="LaButti K."/>
            <person name="Han J."/>
            <person name="Copeland A."/>
            <person name="Lindquist E."/>
            <person name="Barry K."/>
            <person name="Schmutz J."/>
            <person name="Baker S.E."/>
            <person name="Ciuffetti L.M."/>
            <person name="Grigoriev I.V."/>
            <person name="Zhong S."/>
            <person name="Turgeon B.G."/>
        </authorList>
    </citation>
    <scope>NUCLEOTIDE SEQUENCE [LARGE SCALE GENOMIC DNA]</scope>
    <source>
        <strain evidence="3">28A</strain>
    </source>
</reference>
<dbReference type="Proteomes" id="UP000016935">
    <property type="component" value="Unassembled WGS sequence"/>
</dbReference>
<dbReference type="HOGENOM" id="CLU_2159983_0_0_1"/>
<organism evidence="2 3">
    <name type="scientific">Exserohilum turcicum (strain 28A)</name>
    <name type="common">Northern leaf blight fungus</name>
    <name type="synonym">Setosphaeria turcica</name>
    <dbReference type="NCBI Taxonomy" id="671987"/>
    <lineage>
        <taxon>Eukaryota</taxon>
        <taxon>Fungi</taxon>
        <taxon>Dikarya</taxon>
        <taxon>Ascomycota</taxon>
        <taxon>Pezizomycotina</taxon>
        <taxon>Dothideomycetes</taxon>
        <taxon>Pleosporomycetidae</taxon>
        <taxon>Pleosporales</taxon>
        <taxon>Pleosporineae</taxon>
        <taxon>Pleosporaceae</taxon>
        <taxon>Exserohilum</taxon>
    </lineage>
</organism>
<name>R0J5T1_EXST2</name>
<dbReference type="RefSeq" id="XP_008021129.1">
    <property type="nucleotide sequence ID" value="XM_008022938.1"/>
</dbReference>
<dbReference type="OrthoDB" id="2013972at2759"/>